<evidence type="ECO:0000313" key="2">
    <source>
        <dbReference type="Proteomes" id="UP000886819"/>
    </source>
</evidence>
<proteinExistence type="predicted"/>
<dbReference type="AlphaFoldDB" id="A0A9D1CK15"/>
<accession>A0A9D1CK15</accession>
<dbReference type="EMBL" id="DVFI01000147">
    <property type="protein sequence ID" value="HIQ64023.1"/>
    <property type="molecule type" value="Genomic_DNA"/>
</dbReference>
<reference evidence="1" key="2">
    <citation type="journal article" date="2021" name="PeerJ">
        <title>Extensive microbial diversity within the chicken gut microbiome revealed by metagenomics and culture.</title>
        <authorList>
            <person name="Gilroy R."/>
            <person name="Ravi A."/>
            <person name="Getino M."/>
            <person name="Pursley I."/>
            <person name="Horton D.L."/>
            <person name="Alikhan N.F."/>
            <person name="Baker D."/>
            <person name="Gharbi K."/>
            <person name="Hall N."/>
            <person name="Watson M."/>
            <person name="Adriaenssens E.M."/>
            <person name="Foster-Nyarko E."/>
            <person name="Jarju S."/>
            <person name="Secka A."/>
            <person name="Antonio M."/>
            <person name="Oren A."/>
            <person name="Chaudhuri R.R."/>
            <person name="La Ragione R."/>
            <person name="Hildebrand F."/>
            <person name="Pallen M.J."/>
        </authorList>
    </citation>
    <scope>NUCLEOTIDE SEQUENCE</scope>
    <source>
        <strain evidence="1">ChiHile30-977</strain>
    </source>
</reference>
<sequence>MRSLEARIVDLRAETEDKYLAGDYAGALKASLRLDKLIALAQREQAVETQMLQERAQREKARKPAGYLA</sequence>
<evidence type="ECO:0000313" key="1">
    <source>
        <dbReference type="EMBL" id="HIQ64023.1"/>
    </source>
</evidence>
<comment type="caution">
    <text evidence="1">The sequence shown here is derived from an EMBL/GenBank/DDBJ whole genome shotgun (WGS) entry which is preliminary data.</text>
</comment>
<organism evidence="1 2">
    <name type="scientific">Candidatus Avichristensenella intestinipullorum</name>
    <dbReference type="NCBI Taxonomy" id="2840693"/>
    <lineage>
        <taxon>Bacteria</taxon>
        <taxon>Bacillati</taxon>
        <taxon>Bacillota</taxon>
        <taxon>Clostridia</taxon>
        <taxon>Candidatus Avichristensenella</taxon>
    </lineage>
</organism>
<name>A0A9D1CK15_9FIRM</name>
<dbReference type="Proteomes" id="UP000886819">
    <property type="component" value="Unassembled WGS sequence"/>
</dbReference>
<protein>
    <submittedName>
        <fullName evidence="1">Uncharacterized protein</fullName>
    </submittedName>
</protein>
<reference evidence="1" key="1">
    <citation type="submission" date="2020-10" db="EMBL/GenBank/DDBJ databases">
        <authorList>
            <person name="Gilroy R."/>
        </authorList>
    </citation>
    <scope>NUCLEOTIDE SEQUENCE</scope>
    <source>
        <strain evidence="1">ChiHile30-977</strain>
    </source>
</reference>
<gene>
    <name evidence="1" type="ORF">IAA66_10665</name>
</gene>